<organism evidence="7 8">
    <name type="scientific">Volvox reticuliferus</name>
    <dbReference type="NCBI Taxonomy" id="1737510"/>
    <lineage>
        <taxon>Eukaryota</taxon>
        <taxon>Viridiplantae</taxon>
        <taxon>Chlorophyta</taxon>
        <taxon>core chlorophytes</taxon>
        <taxon>Chlorophyceae</taxon>
        <taxon>CS clade</taxon>
        <taxon>Chlamydomonadales</taxon>
        <taxon>Volvocaceae</taxon>
        <taxon>Volvox</taxon>
    </lineage>
</organism>
<dbReference type="InterPro" id="IPR018247">
    <property type="entry name" value="EF_Hand_1_Ca_BS"/>
</dbReference>
<evidence type="ECO:0000313" key="8">
    <source>
        <dbReference type="Proteomes" id="UP000722791"/>
    </source>
</evidence>
<keyword evidence="9" id="KW-1185">Reference proteome</keyword>
<reference evidence="7" key="1">
    <citation type="journal article" date="2021" name="Proc. Natl. Acad. Sci. U.S.A.">
        <title>Three genomes in the algal genus Volvox reveal the fate of a haploid sex-determining region after a transition to homothallism.</title>
        <authorList>
            <person name="Yamamoto K."/>
            <person name="Hamaji T."/>
            <person name="Kawai-Toyooka H."/>
            <person name="Matsuzaki R."/>
            <person name="Takahashi F."/>
            <person name="Nishimura Y."/>
            <person name="Kawachi M."/>
            <person name="Noguchi H."/>
            <person name="Minakuchi Y."/>
            <person name="Umen J.G."/>
            <person name="Toyoda A."/>
            <person name="Nozaki H."/>
        </authorList>
    </citation>
    <scope>NUCLEOTIDE SEQUENCE</scope>
    <source>
        <strain evidence="7">NIES-3785</strain>
        <strain evidence="6">NIES-3786</strain>
    </source>
</reference>
<feature type="domain" description="EF-hand" evidence="5">
    <location>
        <begin position="187"/>
        <end position="222"/>
    </location>
</feature>
<dbReference type="PROSITE" id="PS50222">
    <property type="entry name" value="EF_HAND_2"/>
    <property type="match status" value="3"/>
</dbReference>
<feature type="compositionally biased region" description="Pro residues" evidence="4">
    <location>
        <begin position="30"/>
        <end position="39"/>
    </location>
</feature>
<dbReference type="InterPro" id="IPR051581">
    <property type="entry name" value="Ca-bind"/>
</dbReference>
<dbReference type="SUPFAM" id="SSF47473">
    <property type="entry name" value="EF-hand"/>
    <property type="match status" value="1"/>
</dbReference>
<dbReference type="EMBL" id="BNCP01000078">
    <property type="protein sequence ID" value="GIL92485.1"/>
    <property type="molecule type" value="Genomic_DNA"/>
</dbReference>
<feature type="region of interest" description="Disordered" evidence="4">
    <location>
        <begin position="394"/>
        <end position="417"/>
    </location>
</feature>
<keyword evidence="3" id="KW-0106">Calcium</keyword>
<feature type="domain" description="EF-hand" evidence="5">
    <location>
        <begin position="151"/>
        <end position="186"/>
    </location>
</feature>
<accession>A0A8J4GWK2</accession>
<evidence type="ECO:0000256" key="2">
    <source>
        <dbReference type="ARBA" id="ARBA00022737"/>
    </source>
</evidence>
<dbReference type="PROSITE" id="PS00018">
    <property type="entry name" value="EF_HAND_1"/>
    <property type="match status" value="2"/>
</dbReference>
<proteinExistence type="predicted"/>
<evidence type="ECO:0000256" key="1">
    <source>
        <dbReference type="ARBA" id="ARBA00022723"/>
    </source>
</evidence>
<feature type="compositionally biased region" description="Polar residues" evidence="4">
    <location>
        <begin position="1"/>
        <end position="12"/>
    </location>
</feature>
<evidence type="ECO:0000313" key="6">
    <source>
        <dbReference type="EMBL" id="GIL92485.1"/>
    </source>
</evidence>
<dbReference type="Proteomes" id="UP000722791">
    <property type="component" value="Unassembled WGS sequence"/>
</dbReference>
<keyword evidence="2" id="KW-0677">Repeat</keyword>
<feature type="region of interest" description="Disordered" evidence="4">
    <location>
        <begin position="1"/>
        <end position="41"/>
    </location>
</feature>
<dbReference type="GO" id="GO:0005509">
    <property type="term" value="F:calcium ion binding"/>
    <property type="evidence" value="ECO:0007669"/>
    <property type="project" value="InterPro"/>
</dbReference>
<evidence type="ECO:0000313" key="7">
    <source>
        <dbReference type="EMBL" id="GIM16744.1"/>
    </source>
</evidence>
<dbReference type="Pfam" id="PF13499">
    <property type="entry name" value="EF-hand_7"/>
    <property type="match status" value="1"/>
</dbReference>
<evidence type="ECO:0000256" key="4">
    <source>
        <dbReference type="SAM" id="MobiDB-lite"/>
    </source>
</evidence>
<evidence type="ECO:0000259" key="5">
    <source>
        <dbReference type="PROSITE" id="PS50222"/>
    </source>
</evidence>
<dbReference type="CDD" id="cd00051">
    <property type="entry name" value="EFh"/>
    <property type="match status" value="2"/>
</dbReference>
<evidence type="ECO:0000313" key="9">
    <source>
        <dbReference type="Proteomes" id="UP000747110"/>
    </source>
</evidence>
<dbReference type="OrthoDB" id="444540at2759"/>
<gene>
    <name evidence="6" type="ORF">Vretifemale_19947</name>
    <name evidence="7" type="ORF">Vretimale_19342</name>
</gene>
<dbReference type="InterPro" id="IPR011992">
    <property type="entry name" value="EF-hand-dom_pair"/>
</dbReference>
<dbReference type="SMART" id="SM00054">
    <property type="entry name" value="EFh"/>
    <property type="match status" value="4"/>
</dbReference>
<name>A0A8J4GWK2_9CHLO</name>
<dbReference type="PANTHER" id="PTHR34524:SF6">
    <property type="entry name" value="CALCYPHOSINE LIKE"/>
    <property type="match status" value="1"/>
</dbReference>
<feature type="domain" description="EF-hand" evidence="5">
    <location>
        <begin position="223"/>
        <end position="258"/>
    </location>
</feature>
<dbReference type="EMBL" id="BNCQ01000084">
    <property type="protein sequence ID" value="GIM16744.1"/>
    <property type="molecule type" value="Genomic_DNA"/>
</dbReference>
<comment type="caution">
    <text evidence="7">The sequence shown here is derived from an EMBL/GenBank/DDBJ whole genome shotgun (WGS) entry which is preliminary data.</text>
</comment>
<dbReference type="Gene3D" id="1.10.238.10">
    <property type="entry name" value="EF-hand"/>
    <property type="match status" value="2"/>
</dbReference>
<feature type="compositionally biased region" description="Low complexity" evidence="4">
    <location>
        <begin position="394"/>
        <end position="407"/>
    </location>
</feature>
<dbReference type="Pfam" id="PF13202">
    <property type="entry name" value="EF-hand_5"/>
    <property type="match status" value="1"/>
</dbReference>
<protein>
    <recommendedName>
        <fullName evidence="5">EF-hand domain-containing protein</fullName>
    </recommendedName>
</protein>
<sequence length="430" mass="46580">MSALNPTRNATRVQAPPGGHSSISFGGEPPLSPGKPLPTPISEGEVAAAEIAETVSEVEQAAPVDDGPSLEILKLQAIGSIAAATDVPGVREAIITMLKHLELASEAQRAKAAAEAALELEPVEEGADDAEKHTDAALEAFKAALKLRGTHGIISIGKKFRSMDEDGDRKLAYDEFKKGLQEMKLQLSEADMMRLFRKFDRDANGFIAFDELLGGLRGDLTERRLDMIKRCFKVLDTTGDGKVTLADLERRYDASRHPDVIAGVKSQRMVLLEFLGVFESADGGRRGDNQVDFDEFKAYYVMISSNIDEGPSGDDYFELMMRNVWHVSGGEGWCANTTCKRVLVVFDDEKQKVVEVTDDFDVDVKDLAAVKAKLTEQGLTGIKAVALYGDMDAPSVSSPTPASDASPSPRPATGRRMHIPEHVKSSIVFG</sequence>
<dbReference type="AlphaFoldDB" id="A0A8J4GWK2"/>
<evidence type="ECO:0000256" key="3">
    <source>
        <dbReference type="ARBA" id="ARBA00022837"/>
    </source>
</evidence>
<dbReference type="Proteomes" id="UP000747110">
    <property type="component" value="Unassembled WGS sequence"/>
</dbReference>
<dbReference type="InterPro" id="IPR002048">
    <property type="entry name" value="EF_hand_dom"/>
</dbReference>
<dbReference type="PANTHER" id="PTHR34524">
    <property type="entry name" value="CALCYPHOSIN"/>
    <property type="match status" value="1"/>
</dbReference>
<keyword evidence="1" id="KW-0479">Metal-binding</keyword>